<evidence type="ECO:0000313" key="10">
    <source>
        <dbReference type="Proteomes" id="UP000319411"/>
    </source>
</evidence>
<feature type="transmembrane region" description="Helical" evidence="7">
    <location>
        <begin position="269"/>
        <end position="293"/>
    </location>
</feature>
<gene>
    <name evidence="9" type="ORF">D8B20_15070</name>
</gene>
<dbReference type="GO" id="GO:0005886">
    <property type="term" value="C:plasma membrane"/>
    <property type="evidence" value="ECO:0007669"/>
    <property type="project" value="UniProtKB-SubCell"/>
</dbReference>
<feature type="domain" description="Major facilitator superfamily (MFS) profile" evidence="8">
    <location>
        <begin position="19"/>
        <end position="452"/>
    </location>
</feature>
<feature type="transmembrane region" description="Helical" evidence="7">
    <location>
        <begin position="358"/>
        <end position="381"/>
    </location>
</feature>
<keyword evidence="3 7" id="KW-0812">Transmembrane</keyword>
<dbReference type="PANTHER" id="PTHR23501">
    <property type="entry name" value="MAJOR FACILITATOR SUPERFAMILY"/>
    <property type="match status" value="1"/>
</dbReference>
<feature type="transmembrane region" description="Helical" evidence="7">
    <location>
        <begin position="299"/>
        <end position="321"/>
    </location>
</feature>
<dbReference type="PROSITE" id="PS50850">
    <property type="entry name" value="MFS"/>
    <property type="match status" value="1"/>
</dbReference>
<dbReference type="GO" id="GO:0022857">
    <property type="term" value="F:transmembrane transporter activity"/>
    <property type="evidence" value="ECO:0007669"/>
    <property type="project" value="InterPro"/>
</dbReference>
<dbReference type="InterPro" id="IPR005829">
    <property type="entry name" value="Sugar_transporter_CS"/>
</dbReference>
<dbReference type="OrthoDB" id="9812221at2"/>
<feature type="transmembrane region" description="Helical" evidence="7">
    <location>
        <begin position="116"/>
        <end position="134"/>
    </location>
</feature>
<dbReference type="InterPro" id="IPR036259">
    <property type="entry name" value="MFS_trans_sf"/>
</dbReference>
<feature type="transmembrane region" description="Helical" evidence="7">
    <location>
        <begin position="53"/>
        <end position="75"/>
    </location>
</feature>
<dbReference type="PROSITE" id="PS00217">
    <property type="entry name" value="SUGAR_TRANSPORT_2"/>
    <property type="match status" value="1"/>
</dbReference>
<feature type="transmembrane region" description="Helical" evidence="7">
    <location>
        <begin position="174"/>
        <end position="193"/>
    </location>
</feature>
<evidence type="ECO:0000256" key="4">
    <source>
        <dbReference type="ARBA" id="ARBA00022989"/>
    </source>
</evidence>
<feature type="transmembrane region" description="Helical" evidence="7">
    <location>
        <begin position="333"/>
        <end position="352"/>
    </location>
</feature>
<feature type="transmembrane region" description="Helical" evidence="7">
    <location>
        <begin position="425"/>
        <end position="447"/>
    </location>
</feature>
<feature type="transmembrane region" description="Helical" evidence="7">
    <location>
        <begin position="230"/>
        <end position="248"/>
    </location>
</feature>
<keyword evidence="2" id="KW-0813">Transport</keyword>
<comment type="subcellular location">
    <subcellularLocation>
        <location evidence="1">Endomembrane system</location>
        <topology evidence="1">Multi-pass membrane protein</topology>
    </subcellularLocation>
</comment>
<reference evidence="9 10" key="1">
    <citation type="submission" date="2018-10" db="EMBL/GenBank/DDBJ databases">
        <title>Genome Sequencing of Pantoea dispersa DSM 32899.</title>
        <authorList>
            <person name="Nawrath M."/>
            <person name="Ottenheim C."/>
            <person name="Wilm A."/>
            <person name="Zimmermann W."/>
            <person name="Wu J.C."/>
        </authorList>
    </citation>
    <scope>NUCLEOTIDE SEQUENCE [LARGE SCALE GENOMIC DNA]</scope>
    <source>
        <strain evidence="9 10">DSM 32899</strain>
    </source>
</reference>
<evidence type="ECO:0000259" key="8">
    <source>
        <dbReference type="PROSITE" id="PS50850"/>
    </source>
</evidence>
<dbReference type="InterPro" id="IPR011701">
    <property type="entry name" value="MFS"/>
</dbReference>
<protein>
    <recommendedName>
        <fullName evidence="6">MFS-type drug efflux transporter P55</fullName>
    </recommendedName>
</protein>
<feature type="transmembrane region" description="Helical" evidence="7">
    <location>
        <begin position="205"/>
        <end position="224"/>
    </location>
</feature>
<organism evidence="9 10">
    <name type="scientific">Candidatus Pantoea soli</name>
    <dbReference type="NCBI Taxonomy" id="3098669"/>
    <lineage>
        <taxon>Bacteria</taxon>
        <taxon>Pseudomonadati</taxon>
        <taxon>Pseudomonadota</taxon>
        <taxon>Gammaproteobacteria</taxon>
        <taxon>Enterobacterales</taxon>
        <taxon>Erwiniaceae</taxon>
        <taxon>Pantoea</taxon>
    </lineage>
</organism>
<dbReference type="Gene3D" id="1.20.1720.10">
    <property type="entry name" value="Multidrug resistance protein D"/>
    <property type="match status" value="1"/>
</dbReference>
<keyword evidence="5 7" id="KW-0472">Membrane</keyword>
<dbReference type="Gene3D" id="1.20.1250.20">
    <property type="entry name" value="MFS general substrate transporter like domains"/>
    <property type="match status" value="1"/>
</dbReference>
<feature type="transmembrane region" description="Helical" evidence="7">
    <location>
        <begin position="87"/>
        <end position="110"/>
    </location>
</feature>
<evidence type="ECO:0000256" key="1">
    <source>
        <dbReference type="ARBA" id="ARBA00004127"/>
    </source>
</evidence>
<name>A0A518XFX1_9GAMM</name>
<evidence type="ECO:0000256" key="5">
    <source>
        <dbReference type="ARBA" id="ARBA00023136"/>
    </source>
</evidence>
<evidence type="ECO:0000256" key="6">
    <source>
        <dbReference type="ARBA" id="ARBA00044273"/>
    </source>
</evidence>
<dbReference type="KEGG" id="pdis:D8B20_15070"/>
<dbReference type="AlphaFoldDB" id="A0A518XFX1"/>
<dbReference type="PANTHER" id="PTHR23501:SF191">
    <property type="entry name" value="VACUOLAR BASIC AMINO ACID TRANSPORTER 4"/>
    <property type="match status" value="1"/>
</dbReference>
<dbReference type="InterPro" id="IPR020846">
    <property type="entry name" value="MFS_dom"/>
</dbReference>
<dbReference type="SUPFAM" id="SSF103473">
    <property type="entry name" value="MFS general substrate transporter"/>
    <property type="match status" value="1"/>
</dbReference>
<dbReference type="PRINTS" id="PR01036">
    <property type="entry name" value="TCRTETB"/>
</dbReference>
<proteinExistence type="predicted"/>
<keyword evidence="4 7" id="KW-1133">Transmembrane helix</keyword>
<dbReference type="Proteomes" id="UP000319411">
    <property type="component" value="Chromosome"/>
</dbReference>
<accession>A0A518XFX1</accession>
<dbReference type="EMBL" id="CP032702">
    <property type="protein sequence ID" value="QDY43113.1"/>
    <property type="molecule type" value="Genomic_DNA"/>
</dbReference>
<evidence type="ECO:0000256" key="7">
    <source>
        <dbReference type="SAM" id="Phobius"/>
    </source>
</evidence>
<feature type="transmembrane region" description="Helical" evidence="7">
    <location>
        <begin position="393"/>
        <end position="413"/>
    </location>
</feature>
<dbReference type="Pfam" id="PF07690">
    <property type="entry name" value="MFS_1"/>
    <property type="match status" value="1"/>
</dbReference>
<feature type="transmembrane region" description="Helical" evidence="7">
    <location>
        <begin position="146"/>
        <end position="168"/>
    </location>
</feature>
<keyword evidence="10" id="KW-1185">Reference proteome</keyword>
<feature type="transmembrane region" description="Helical" evidence="7">
    <location>
        <begin position="20"/>
        <end position="41"/>
    </location>
</feature>
<evidence type="ECO:0000256" key="2">
    <source>
        <dbReference type="ARBA" id="ARBA00022448"/>
    </source>
</evidence>
<evidence type="ECO:0000256" key="3">
    <source>
        <dbReference type="ARBA" id="ARBA00022692"/>
    </source>
</evidence>
<evidence type="ECO:0000313" key="9">
    <source>
        <dbReference type="EMBL" id="QDY43113.1"/>
    </source>
</evidence>
<dbReference type="RefSeq" id="WP_145889607.1">
    <property type="nucleotide sequence ID" value="NZ_CP032702.1"/>
</dbReference>
<sequence>MNLLNARLSPAQPGKNHPGVLAVVVALFLAAVDSTIVSTVLPTISQQLGHPALWPWVMSAFLLPVALVAPLAGACGDRFGVSAMLKACLLIFLAASVLAAVSATMPMLILARALQGIGAGGIIVLSYSLLAELFDAERRGRMQGMLSGVWGLSAIAGPLLGSALSAAFGWRAIFWLNIPTGLLAMALLFVAPAVSKRSGKARLDVPGQGALIVAACCLLLLTALPERGPGPIGILTTGLLLGLLVLIARVRRQPESSPIPLPLFQQRRLFPILVLVLLSSAGLYAAVTLLPLALSQQTIGVPTGLLVMLAALGWVAGAAVCGAKLAAAGYRRMAAGGMLQLAAGGLLMAWAIAQQQPWLMATALLLIGLGMGFTATTTLVLAQNAAPPERLGAWTATVQFLRNLGAALGVNILATVQLHLSGIRAFPICFIILGVSMLAGLIFTLSLPRAYPAKKPENRTDGYRDVKQ</sequence>